<dbReference type="InterPro" id="IPR001852">
    <property type="entry name" value="PdxS/SNZ"/>
</dbReference>
<proteinExistence type="inferred from homology"/>
<sequence length="47" mass="4983">MDVVNAEQAKIAEAAGAVAVMALKRVPADIRAAGTFGLMNTRPPWSW</sequence>
<reference evidence="5" key="1">
    <citation type="journal article" date="2013" name="Int. J. Syst. Evol. Microbiol.">
        <title>Polycladomyces abyssicola gen. nov., sp. nov., a thermophilic filamentous bacterium isolated from hemipelagic sediment.</title>
        <authorList>
            <person name="Tsubouchi T."/>
            <person name="Shimane Y."/>
            <person name="Mori K."/>
            <person name="Usui K."/>
            <person name="Hiraki T."/>
            <person name="Tame A."/>
            <person name="Uematsu K."/>
            <person name="Maruyama T."/>
            <person name="Hatada Y."/>
        </authorList>
    </citation>
    <scope>NUCLEOTIDE SEQUENCE</scope>
    <source>
        <strain evidence="5">JIR-001</strain>
    </source>
</reference>
<dbReference type="GO" id="GO:0016843">
    <property type="term" value="F:amine-lyase activity"/>
    <property type="evidence" value="ECO:0007669"/>
    <property type="project" value="TreeGrafter"/>
</dbReference>
<dbReference type="AlphaFoldDB" id="A0A8D5ZPP9"/>
<dbReference type="GO" id="GO:0006520">
    <property type="term" value="P:amino acid metabolic process"/>
    <property type="evidence" value="ECO:0007669"/>
    <property type="project" value="TreeGrafter"/>
</dbReference>
<accession>A0A8D5ZPP9</accession>
<evidence type="ECO:0000256" key="2">
    <source>
        <dbReference type="ARBA" id="ARBA00023239"/>
    </source>
</evidence>
<comment type="similarity">
    <text evidence="1 3">Belongs to the PdxS/SNZ family.</text>
</comment>
<organism evidence="5 6">
    <name type="scientific">Polycladomyces abyssicola</name>
    <dbReference type="NCBI Taxonomy" id="1125966"/>
    <lineage>
        <taxon>Bacteria</taxon>
        <taxon>Bacillati</taxon>
        <taxon>Bacillota</taxon>
        <taxon>Bacilli</taxon>
        <taxon>Bacillales</taxon>
        <taxon>Thermoactinomycetaceae</taxon>
        <taxon>Polycladomyces</taxon>
    </lineage>
</organism>
<dbReference type="EMBL" id="AP024601">
    <property type="protein sequence ID" value="BCU83267.1"/>
    <property type="molecule type" value="Genomic_DNA"/>
</dbReference>
<evidence type="ECO:0000256" key="3">
    <source>
        <dbReference type="PROSITE-ProRule" id="PRU00481"/>
    </source>
</evidence>
<dbReference type="Gene3D" id="3.20.20.70">
    <property type="entry name" value="Aldolase class I"/>
    <property type="match status" value="1"/>
</dbReference>
<dbReference type="KEGG" id="pabs:JIR001_30500"/>
<dbReference type="Proteomes" id="UP000677436">
    <property type="component" value="Chromosome"/>
</dbReference>
<evidence type="ECO:0000259" key="4">
    <source>
        <dbReference type="Pfam" id="PF01680"/>
    </source>
</evidence>
<keyword evidence="6" id="KW-1185">Reference proteome</keyword>
<dbReference type="PANTHER" id="PTHR31829:SF0">
    <property type="entry name" value="PYRIDOXAL 5'-PHOSPHATE SYNTHASE SUBUNIT SNZ1-RELATED"/>
    <property type="match status" value="1"/>
</dbReference>
<evidence type="ECO:0000313" key="5">
    <source>
        <dbReference type="EMBL" id="BCU83267.1"/>
    </source>
</evidence>
<evidence type="ECO:0000313" key="6">
    <source>
        <dbReference type="Proteomes" id="UP000677436"/>
    </source>
</evidence>
<dbReference type="InterPro" id="IPR013785">
    <property type="entry name" value="Aldolase_TIM"/>
</dbReference>
<dbReference type="PANTHER" id="PTHR31829">
    <property type="entry name" value="PYRIDOXAL 5'-PHOSPHATE SYNTHASE SUBUNIT SNZ1-RELATED"/>
    <property type="match status" value="1"/>
</dbReference>
<protein>
    <recommendedName>
        <fullName evidence="4">PdxS/SNZ N-terminal domain-containing protein</fullName>
    </recommendedName>
</protein>
<evidence type="ECO:0000256" key="1">
    <source>
        <dbReference type="ARBA" id="ARBA00007281"/>
    </source>
</evidence>
<dbReference type="GO" id="GO:0008615">
    <property type="term" value="P:pyridoxine biosynthetic process"/>
    <property type="evidence" value="ECO:0007669"/>
    <property type="project" value="TreeGrafter"/>
</dbReference>
<gene>
    <name evidence="5" type="ORF">JIR001_30500</name>
</gene>
<dbReference type="Pfam" id="PF01680">
    <property type="entry name" value="SOR_SNZ"/>
    <property type="match status" value="1"/>
</dbReference>
<feature type="domain" description="PdxS/SNZ N-terminal" evidence="4">
    <location>
        <begin position="1"/>
        <end position="39"/>
    </location>
</feature>
<name>A0A8D5ZPP9_9BACL</name>
<dbReference type="InterPro" id="IPR033755">
    <property type="entry name" value="PdxS/SNZ_N"/>
</dbReference>
<keyword evidence="2" id="KW-0456">Lyase</keyword>
<dbReference type="PROSITE" id="PS51129">
    <property type="entry name" value="PDXS_SNZ_2"/>
    <property type="match status" value="1"/>
</dbReference>
<reference evidence="5" key="2">
    <citation type="journal article" date="2021" name="Microbiol. Resour. Announc.">
        <title>Complete Genome Sequence of Polycladomyces abyssicola JIR-001T, Isolated from Hemipelagic Sediment in Deep Seawater.</title>
        <authorList>
            <person name="Tsubouchi T."/>
            <person name="Kaneko Y."/>
        </authorList>
    </citation>
    <scope>NUCLEOTIDE SEQUENCE</scope>
    <source>
        <strain evidence="5">JIR-001</strain>
    </source>
</reference>
<dbReference type="GO" id="GO:0042823">
    <property type="term" value="P:pyridoxal phosphate biosynthetic process"/>
    <property type="evidence" value="ECO:0007669"/>
    <property type="project" value="InterPro"/>
</dbReference>